<dbReference type="InterPro" id="IPR000551">
    <property type="entry name" value="MerR-type_HTH_dom"/>
</dbReference>
<dbReference type="GO" id="GO:0003700">
    <property type="term" value="F:DNA-binding transcription factor activity"/>
    <property type="evidence" value="ECO:0007669"/>
    <property type="project" value="InterPro"/>
</dbReference>
<dbReference type="GO" id="GO:0003677">
    <property type="term" value="F:DNA binding"/>
    <property type="evidence" value="ECO:0007669"/>
    <property type="project" value="UniProtKB-KW"/>
</dbReference>
<evidence type="ECO:0000313" key="4">
    <source>
        <dbReference type="Proteomes" id="UP000579153"/>
    </source>
</evidence>
<organism evidence="3 4">
    <name type="scientific">Nonomuraea jabiensis</name>
    <dbReference type="NCBI Taxonomy" id="882448"/>
    <lineage>
        <taxon>Bacteria</taxon>
        <taxon>Bacillati</taxon>
        <taxon>Actinomycetota</taxon>
        <taxon>Actinomycetes</taxon>
        <taxon>Streptosporangiales</taxon>
        <taxon>Streptosporangiaceae</taxon>
        <taxon>Nonomuraea</taxon>
    </lineage>
</organism>
<sequence>MTIGELARTTGVATSALRYWEELGLLPAPTRVAGQRRYPASAMAIVGLILSLRDIGFSLRELKVLITSRYEDVDAWRELHERKLTELDERIAQAQAARTAIAHGLACGHPEGIFHCPTFARVIAARLAGSPLNEAHSQ</sequence>
<feature type="domain" description="HTH merR-type" evidence="2">
    <location>
        <begin position="1"/>
        <end position="68"/>
    </location>
</feature>
<evidence type="ECO:0000313" key="3">
    <source>
        <dbReference type="EMBL" id="MBB5783670.1"/>
    </source>
</evidence>
<dbReference type="Pfam" id="PF13411">
    <property type="entry name" value="MerR_1"/>
    <property type="match status" value="1"/>
</dbReference>
<dbReference type="PROSITE" id="PS50937">
    <property type="entry name" value="HTH_MERR_2"/>
    <property type="match status" value="1"/>
</dbReference>
<keyword evidence="1" id="KW-0238">DNA-binding</keyword>
<evidence type="ECO:0000259" key="2">
    <source>
        <dbReference type="PROSITE" id="PS50937"/>
    </source>
</evidence>
<name>A0A7W9LH77_9ACTN</name>
<dbReference type="EMBL" id="JACHMB010000001">
    <property type="protein sequence ID" value="MBB5783670.1"/>
    <property type="molecule type" value="Genomic_DNA"/>
</dbReference>
<comment type="caution">
    <text evidence="3">The sequence shown here is derived from an EMBL/GenBank/DDBJ whole genome shotgun (WGS) entry which is preliminary data.</text>
</comment>
<reference evidence="3 4" key="1">
    <citation type="submission" date="2020-08" db="EMBL/GenBank/DDBJ databases">
        <title>Sequencing the genomes of 1000 actinobacteria strains.</title>
        <authorList>
            <person name="Klenk H.-P."/>
        </authorList>
    </citation>
    <scope>NUCLEOTIDE SEQUENCE [LARGE SCALE GENOMIC DNA]</scope>
    <source>
        <strain evidence="3 4">DSM 45507</strain>
    </source>
</reference>
<dbReference type="SUPFAM" id="SSF46955">
    <property type="entry name" value="Putative DNA-binding domain"/>
    <property type="match status" value="1"/>
</dbReference>
<dbReference type="PANTHER" id="PTHR30204:SF97">
    <property type="entry name" value="MERR FAMILY REGULATORY PROTEIN"/>
    <property type="match status" value="1"/>
</dbReference>
<protein>
    <submittedName>
        <fullName evidence="3">MerR family redox-sensitive transcriptional activator SoxR</fullName>
    </submittedName>
</protein>
<dbReference type="SMART" id="SM00422">
    <property type="entry name" value="HTH_MERR"/>
    <property type="match status" value="1"/>
</dbReference>
<dbReference type="Gene3D" id="1.10.1660.10">
    <property type="match status" value="1"/>
</dbReference>
<dbReference type="InterPro" id="IPR009061">
    <property type="entry name" value="DNA-bd_dom_put_sf"/>
</dbReference>
<keyword evidence="4" id="KW-1185">Reference proteome</keyword>
<dbReference type="PROSITE" id="PS00552">
    <property type="entry name" value="HTH_MERR_1"/>
    <property type="match status" value="1"/>
</dbReference>
<proteinExistence type="predicted"/>
<dbReference type="InterPro" id="IPR047057">
    <property type="entry name" value="MerR_fam"/>
</dbReference>
<gene>
    <name evidence="3" type="ORF">HD596_010426</name>
</gene>
<accession>A0A7W9LH77</accession>
<dbReference type="RefSeq" id="WP_185076706.1">
    <property type="nucleotide sequence ID" value="NZ_JACHMB010000001.1"/>
</dbReference>
<dbReference type="AlphaFoldDB" id="A0A7W9LH77"/>
<dbReference type="PRINTS" id="PR00040">
    <property type="entry name" value="HTHMERR"/>
</dbReference>
<dbReference type="Proteomes" id="UP000579153">
    <property type="component" value="Unassembled WGS sequence"/>
</dbReference>
<evidence type="ECO:0000256" key="1">
    <source>
        <dbReference type="ARBA" id="ARBA00023125"/>
    </source>
</evidence>
<dbReference type="PANTHER" id="PTHR30204">
    <property type="entry name" value="REDOX-CYCLING DRUG-SENSING TRANSCRIPTIONAL ACTIVATOR SOXR"/>
    <property type="match status" value="1"/>
</dbReference>